<dbReference type="GeneID" id="31780915"/>
<protein>
    <recommendedName>
        <fullName evidence="4">YXWGXW repeat-containing protein</fullName>
    </recommendedName>
</protein>
<evidence type="ECO:0000313" key="2">
    <source>
        <dbReference type="EMBL" id="MET3866517.1"/>
    </source>
</evidence>
<organism evidence="2 3">
    <name type="scientific">Methylobacterium radiotolerans</name>
    <dbReference type="NCBI Taxonomy" id="31998"/>
    <lineage>
        <taxon>Bacteria</taxon>
        <taxon>Pseudomonadati</taxon>
        <taxon>Pseudomonadota</taxon>
        <taxon>Alphaproteobacteria</taxon>
        <taxon>Hyphomicrobiales</taxon>
        <taxon>Methylobacteriaceae</taxon>
        <taxon>Methylobacterium</taxon>
    </lineage>
</organism>
<name>A0ABV2NJ46_9HYPH</name>
<gene>
    <name evidence="2" type="ORF">ABIC20_003826</name>
</gene>
<dbReference type="Proteomes" id="UP001549119">
    <property type="component" value="Unassembled WGS sequence"/>
</dbReference>
<evidence type="ECO:0000313" key="3">
    <source>
        <dbReference type="Proteomes" id="UP001549119"/>
    </source>
</evidence>
<dbReference type="InterPro" id="IPR058110">
    <property type="entry name" value="GCG_CRPN_dom"/>
</dbReference>
<dbReference type="EMBL" id="JBEPNW010000002">
    <property type="protein sequence ID" value="MET3866517.1"/>
    <property type="molecule type" value="Genomic_DNA"/>
</dbReference>
<comment type="caution">
    <text evidence="2">The sequence shown here is derived from an EMBL/GenBank/DDBJ whole genome shotgun (WGS) entry which is preliminary data.</text>
</comment>
<evidence type="ECO:0008006" key="4">
    <source>
        <dbReference type="Google" id="ProtNLM"/>
    </source>
</evidence>
<proteinExistence type="predicted"/>
<dbReference type="RefSeq" id="WP_012320694.1">
    <property type="nucleotide sequence ID" value="NZ_BJXP01000097.1"/>
</dbReference>
<accession>A0ABV2NJ46</accession>
<feature type="signal peptide" evidence="1">
    <location>
        <begin position="1"/>
        <end position="20"/>
    </location>
</feature>
<sequence>MRMKLAGAALLALGTLTATAGTAEAAQGCGPGFHRGWYGWCKPNWRPYAYRPVYYARPVVYGWHRPWGWRHRWGWRHAGWHRPWGWHHHGGWHRAAWHHRW</sequence>
<evidence type="ECO:0000256" key="1">
    <source>
        <dbReference type="SAM" id="SignalP"/>
    </source>
</evidence>
<dbReference type="NCBIfam" id="NF047412">
    <property type="entry name" value="sig_GCG_CRPN_rpt"/>
    <property type="match status" value="1"/>
</dbReference>
<reference evidence="2 3" key="1">
    <citation type="submission" date="2024-06" db="EMBL/GenBank/DDBJ databases">
        <title>Genomics of switchgrass bacterial isolates.</title>
        <authorList>
            <person name="Shade A."/>
        </authorList>
    </citation>
    <scope>NUCLEOTIDE SEQUENCE [LARGE SCALE GENOMIC DNA]</scope>
    <source>
        <strain evidence="2 3">PvP084</strain>
    </source>
</reference>
<feature type="chain" id="PRO_5046593175" description="YXWGXW repeat-containing protein" evidence="1">
    <location>
        <begin position="21"/>
        <end position="101"/>
    </location>
</feature>
<keyword evidence="1" id="KW-0732">Signal</keyword>
<keyword evidence="3" id="KW-1185">Reference proteome</keyword>